<sequence>MSRIPRPYCALLAIIAAIFTALNVSLATVVGALAAPPVYDDNGYLLDAFKRIAFNHVWSLRTLIADFINNPPHAPVETLTAMIGFWLFGPHNAGPYIANYWGLLAYAAMMFTVASAWIEARPALLIAVAAMFVPAAGAIITELRPDMIAGLFFAFAGYLLLVSEMKPQSIKFALVIGLVCAFAVTIKLSAAVLTIPMIGLAAIARFFLAGKSWKKETTNLLVMLISAATVVVPVSIVWGPQTYAYIYQTLVTNKDIWHTPGGWLFHIGYNLTGTGGYAALGYSLFIGMALIVSDLIYSLVKRDLPKRVVSYYLWTTLIFVGLIFTADKSVYQSSFFFFPFIVSSVLACARLIGRFPKYSMYASVIVVGTVSFSVSPAHTYQQGIWRNQTAPMLQQIVSIVKTNALGRDNCLGTKYVYATIGAYPVTAEAVALSVAQKYNMDLSLQHLFMARSLDSITASLKHANFVLLPNGAGTTESRNQHLPGIEFYDQVKVWLRGDPAWTEHQIEAADPPTLFVRTSCSTAAQ</sequence>
<keyword evidence="1" id="KW-1133">Transmembrane helix</keyword>
<dbReference type="AlphaFoldDB" id="A0A323UAX7"/>
<proteinExistence type="predicted"/>
<gene>
    <name evidence="2" type="ORF">DNX69_25280</name>
</gene>
<organism evidence="2 3">
    <name type="scientific">Rhodopseudomonas palustris</name>
    <dbReference type="NCBI Taxonomy" id="1076"/>
    <lineage>
        <taxon>Bacteria</taxon>
        <taxon>Pseudomonadati</taxon>
        <taxon>Pseudomonadota</taxon>
        <taxon>Alphaproteobacteria</taxon>
        <taxon>Hyphomicrobiales</taxon>
        <taxon>Nitrobacteraceae</taxon>
        <taxon>Rhodopseudomonas</taxon>
    </lineage>
</organism>
<feature type="transmembrane region" description="Helical" evidence="1">
    <location>
        <begin position="147"/>
        <end position="163"/>
    </location>
</feature>
<feature type="transmembrane region" description="Helical" evidence="1">
    <location>
        <begin position="277"/>
        <end position="297"/>
    </location>
</feature>
<accession>A0A323UAX7</accession>
<dbReference type="Proteomes" id="UP000248134">
    <property type="component" value="Unassembled WGS sequence"/>
</dbReference>
<keyword evidence="1" id="KW-0812">Transmembrane</keyword>
<evidence type="ECO:0000313" key="3">
    <source>
        <dbReference type="Proteomes" id="UP000248134"/>
    </source>
</evidence>
<feature type="transmembrane region" description="Helical" evidence="1">
    <location>
        <begin position="220"/>
        <end position="238"/>
    </location>
</feature>
<feature type="transmembrane region" description="Helical" evidence="1">
    <location>
        <begin position="170"/>
        <end position="186"/>
    </location>
</feature>
<feature type="transmembrane region" description="Helical" evidence="1">
    <location>
        <begin position="332"/>
        <end position="352"/>
    </location>
</feature>
<feature type="transmembrane region" description="Helical" evidence="1">
    <location>
        <begin position="97"/>
        <end position="118"/>
    </location>
</feature>
<protein>
    <recommendedName>
        <fullName evidence="4">Glycosyltransferase RgtA/B/C/D-like domain-containing protein</fullName>
    </recommendedName>
</protein>
<name>A0A323UAX7_RHOPL</name>
<feature type="transmembrane region" description="Helical" evidence="1">
    <location>
        <begin position="123"/>
        <end position="141"/>
    </location>
</feature>
<evidence type="ECO:0000313" key="2">
    <source>
        <dbReference type="EMBL" id="PZA09409.1"/>
    </source>
</evidence>
<feature type="transmembrane region" description="Helical" evidence="1">
    <location>
        <begin position="309"/>
        <end position="326"/>
    </location>
</feature>
<reference evidence="2 3" key="1">
    <citation type="submission" date="2018-06" db="EMBL/GenBank/DDBJ databases">
        <title>Draft Whole-Genome Sequence of the purple photosynthetic bacterium Rhodospeudomonas palustris XCP.</title>
        <authorList>
            <person name="Rayyan A."/>
            <person name="Meyer T.E."/>
            <person name="Kyndt J.A."/>
        </authorList>
    </citation>
    <scope>NUCLEOTIDE SEQUENCE [LARGE SCALE GENOMIC DNA]</scope>
    <source>
        <strain evidence="2 3">XCP</strain>
    </source>
</reference>
<feature type="transmembrane region" description="Helical" evidence="1">
    <location>
        <begin position="192"/>
        <end position="208"/>
    </location>
</feature>
<evidence type="ECO:0000256" key="1">
    <source>
        <dbReference type="SAM" id="Phobius"/>
    </source>
</evidence>
<comment type="caution">
    <text evidence="2">The sequence shown here is derived from an EMBL/GenBank/DDBJ whole genome shotgun (WGS) entry which is preliminary data.</text>
</comment>
<dbReference type="EMBL" id="QKQS01000038">
    <property type="protein sequence ID" value="PZA09409.1"/>
    <property type="molecule type" value="Genomic_DNA"/>
</dbReference>
<evidence type="ECO:0008006" key="4">
    <source>
        <dbReference type="Google" id="ProtNLM"/>
    </source>
</evidence>
<keyword evidence="1" id="KW-0472">Membrane</keyword>